<feature type="binding site" evidence="2">
    <location>
        <position position="84"/>
    </location>
    <ligand>
        <name>substrate</name>
    </ligand>
</feature>
<dbReference type="SUPFAM" id="SSF64005">
    <property type="entry name" value="Undecaprenyl diphosphate synthase"/>
    <property type="match status" value="1"/>
</dbReference>
<dbReference type="PANTHER" id="PTHR10291:SF0">
    <property type="entry name" value="DEHYDRODOLICHYL DIPHOSPHATE SYNTHASE 2"/>
    <property type="match status" value="1"/>
</dbReference>
<dbReference type="NCBIfam" id="TIGR00055">
    <property type="entry name" value="uppS"/>
    <property type="match status" value="1"/>
</dbReference>
<feature type="active site" evidence="2">
    <location>
        <position position="33"/>
    </location>
</feature>
<dbReference type="STRING" id="416873.SAMN04487951_105203"/>
<keyword evidence="2" id="KW-0460">Magnesium</keyword>
<dbReference type="GO" id="GO:0009252">
    <property type="term" value="P:peptidoglycan biosynthetic process"/>
    <property type="evidence" value="ECO:0007669"/>
    <property type="project" value="UniProtKB-UniRule"/>
</dbReference>
<name>A0A1H0BTJ7_9GAMM</name>
<feature type="binding site" evidence="2">
    <location>
        <begin position="34"/>
        <end position="37"/>
    </location>
    <ligand>
        <name>substrate</name>
    </ligand>
</feature>
<accession>A0A1H0BTJ7</accession>
<dbReference type="InterPro" id="IPR018520">
    <property type="entry name" value="UPP_synth-like_CS"/>
</dbReference>
<dbReference type="Proteomes" id="UP000199677">
    <property type="component" value="Unassembled WGS sequence"/>
</dbReference>
<dbReference type="InterPro" id="IPR036424">
    <property type="entry name" value="UPP_synth-like_sf"/>
</dbReference>
<keyword evidence="2" id="KW-0961">Cell wall biogenesis/degradation</keyword>
<dbReference type="GO" id="GO:0016094">
    <property type="term" value="P:polyprenol biosynthetic process"/>
    <property type="evidence" value="ECO:0007669"/>
    <property type="project" value="TreeGrafter"/>
</dbReference>
<dbReference type="Pfam" id="PF01255">
    <property type="entry name" value="Prenyltransf"/>
    <property type="match status" value="1"/>
</dbReference>
<proteinExistence type="inferred from homology"/>
<dbReference type="GO" id="GO:0008360">
    <property type="term" value="P:regulation of cell shape"/>
    <property type="evidence" value="ECO:0007669"/>
    <property type="project" value="UniProtKB-KW"/>
</dbReference>
<dbReference type="OrthoDB" id="4191603at2"/>
<sequence length="265" mass="29269">MTSPQPPGQPFDDANAREVAHDPVPSHVAIIMDGNNRWARARGLSGARGHRAGVEAVRAVIQRAAERGVETLSLFAFSSENWKRPAAEVNALMELFLMALKREVKKLHERNIRLTIIGEQRGFSHAIQKHIQRAEALTAGNSGMHLVIAANYGGQWDIAQAARRLAEQAVAGNISAAAIDEVQMDQAMSSSSSAYVPPIDLCIRTSGEQRLSNFMLWQLAYAELHFSPLLWPDFHAEAFDEALADFCQRQRRFGMTDEQLEAQGA</sequence>
<dbReference type="HAMAP" id="MF_01139">
    <property type="entry name" value="ISPT"/>
    <property type="match status" value="1"/>
</dbReference>
<dbReference type="EC" id="2.5.1.31" evidence="2"/>
<feature type="binding site" evidence="2">
    <location>
        <begin position="78"/>
        <end position="80"/>
    </location>
    <ligand>
        <name>substrate</name>
    </ligand>
</feature>
<comment type="caution">
    <text evidence="2">Lacks conserved residue(s) required for the propagation of feature annotation.</text>
</comment>
<dbReference type="GO" id="GO:0000287">
    <property type="term" value="F:magnesium ion binding"/>
    <property type="evidence" value="ECO:0007669"/>
    <property type="project" value="UniProtKB-UniRule"/>
</dbReference>
<dbReference type="FunFam" id="3.40.1180.10:FF:000001">
    <property type="entry name" value="(2E,6E)-farnesyl-diphosphate-specific ditrans,polycis-undecaprenyl-diphosphate synthase"/>
    <property type="match status" value="1"/>
</dbReference>
<gene>
    <name evidence="2" type="primary">uppS</name>
    <name evidence="3" type="ORF">SAMN04487951_105203</name>
</gene>
<feature type="binding site" evidence="2">
    <location>
        <position position="38"/>
    </location>
    <ligand>
        <name>substrate</name>
    </ligand>
</feature>
<feature type="binding site" evidence="2">
    <location>
        <position position="204"/>
    </location>
    <ligand>
        <name>substrate</name>
    </ligand>
</feature>
<keyword evidence="2" id="KW-0133">Cell shape</keyword>
<dbReference type="EMBL" id="FNII01000005">
    <property type="protein sequence ID" value="SDN48930.1"/>
    <property type="molecule type" value="Genomic_DNA"/>
</dbReference>
<feature type="binding site" evidence="2">
    <location>
        <position position="50"/>
    </location>
    <ligand>
        <name>substrate</name>
    </ligand>
</feature>
<comment type="similarity">
    <text evidence="2">Belongs to the UPP synthase family.</text>
</comment>
<evidence type="ECO:0000256" key="2">
    <source>
        <dbReference type="HAMAP-Rule" id="MF_01139"/>
    </source>
</evidence>
<reference evidence="4" key="1">
    <citation type="submission" date="2016-10" db="EMBL/GenBank/DDBJ databases">
        <authorList>
            <person name="Varghese N."/>
            <person name="Submissions S."/>
        </authorList>
    </citation>
    <scope>NUCLEOTIDE SEQUENCE [LARGE SCALE GENOMIC DNA]</scope>
    <source>
        <strain evidence="4">CGMCC 1.6494</strain>
    </source>
</reference>
<keyword evidence="1 2" id="KW-0808">Transferase</keyword>
<evidence type="ECO:0000313" key="3">
    <source>
        <dbReference type="EMBL" id="SDN48930.1"/>
    </source>
</evidence>
<dbReference type="GO" id="GO:0008834">
    <property type="term" value="F:ditrans,polycis-undecaprenyl-diphosphate synthase [(2E,6E)-farnesyl-diphosphate specific] activity"/>
    <property type="evidence" value="ECO:0007669"/>
    <property type="project" value="UniProtKB-UniRule"/>
</dbReference>
<dbReference type="PROSITE" id="PS01066">
    <property type="entry name" value="UPP_SYNTHASE"/>
    <property type="match status" value="1"/>
</dbReference>
<feature type="binding site" evidence="2">
    <location>
        <position position="33"/>
    </location>
    <ligand>
        <name>Mg(2+)</name>
        <dbReference type="ChEBI" id="CHEBI:18420"/>
    </ligand>
</feature>
<organism evidence="3 4">
    <name type="scientific">Vreelandella arcis</name>
    <dbReference type="NCBI Taxonomy" id="416873"/>
    <lineage>
        <taxon>Bacteria</taxon>
        <taxon>Pseudomonadati</taxon>
        <taxon>Pseudomonadota</taxon>
        <taxon>Gammaproteobacteria</taxon>
        <taxon>Oceanospirillales</taxon>
        <taxon>Halomonadaceae</taxon>
        <taxon>Vreelandella</taxon>
    </lineage>
</organism>
<dbReference type="RefSeq" id="WP_089704481.1">
    <property type="nucleotide sequence ID" value="NZ_FNII01000005.1"/>
</dbReference>
<keyword evidence="2" id="KW-0479">Metal-binding</keyword>
<dbReference type="CDD" id="cd00475">
    <property type="entry name" value="Cis_IPPS"/>
    <property type="match status" value="1"/>
</dbReference>
<comment type="function">
    <text evidence="2">Catalyzes the sequential condensation of isopentenyl diphosphate (IPP) with (2E,6E)-farnesyl diphosphate (E,E-FPP) to yield (2Z,6Z,10Z,14Z,18Z,22Z,26Z,30Z,34E,38E)-undecaprenyl diphosphate (di-trans,octa-cis-UPP). UPP is the precursor of glycosyl carrier lipid in the biosynthesis of bacterial cell wall polysaccharide components such as peptidoglycan and lipopolysaccharide.</text>
</comment>
<evidence type="ECO:0000313" key="4">
    <source>
        <dbReference type="Proteomes" id="UP000199677"/>
    </source>
</evidence>
<dbReference type="GO" id="GO:0071555">
    <property type="term" value="P:cell wall organization"/>
    <property type="evidence" value="ECO:0007669"/>
    <property type="project" value="UniProtKB-KW"/>
</dbReference>
<dbReference type="InterPro" id="IPR001441">
    <property type="entry name" value="UPP_synth-like"/>
</dbReference>
<comment type="subunit">
    <text evidence="2">Homodimer.</text>
</comment>
<feature type="active site" description="Proton acceptor" evidence="2">
    <location>
        <position position="81"/>
    </location>
</feature>
<comment type="catalytic activity">
    <reaction evidence="2">
        <text>8 isopentenyl diphosphate + (2E,6E)-farnesyl diphosphate = di-trans,octa-cis-undecaprenyl diphosphate + 8 diphosphate</text>
        <dbReference type="Rhea" id="RHEA:27551"/>
        <dbReference type="ChEBI" id="CHEBI:33019"/>
        <dbReference type="ChEBI" id="CHEBI:58405"/>
        <dbReference type="ChEBI" id="CHEBI:128769"/>
        <dbReference type="ChEBI" id="CHEBI:175763"/>
        <dbReference type="EC" id="2.5.1.31"/>
    </reaction>
</comment>
<comment type="cofactor">
    <cofactor evidence="2">
        <name>Mg(2+)</name>
        <dbReference type="ChEBI" id="CHEBI:18420"/>
    </cofactor>
    <text evidence="2">Binds 2 magnesium ions per subunit.</text>
</comment>
<keyword evidence="2" id="KW-0573">Peptidoglycan synthesis</keyword>
<feature type="binding site" evidence="2">
    <location>
        <position position="82"/>
    </location>
    <ligand>
        <name>substrate</name>
    </ligand>
</feature>
<feature type="binding site" evidence="2">
    <location>
        <position position="223"/>
    </location>
    <ligand>
        <name>Mg(2+)</name>
        <dbReference type="ChEBI" id="CHEBI:18420"/>
    </ligand>
</feature>
<dbReference type="Gene3D" id="3.40.1180.10">
    <property type="entry name" value="Decaprenyl diphosphate synthase-like"/>
    <property type="match status" value="1"/>
</dbReference>
<dbReference type="PANTHER" id="PTHR10291">
    <property type="entry name" value="DEHYDRODOLICHYL DIPHOSPHATE SYNTHASE FAMILY MEMBER"/>
    <property type="match status" value="1"/>
</dbReference>
<feature type="binding site" evidence="2">
    <location>
        <begin position="210"/>
        <end position="212"/>
    </location>
    <ligand>
        <name>substrate</name>
    </ligand>
</feature>
<evidence type="ECO:0000256" key="1">
    <source>
        <dbReference type="ARBA" id="ARBA00022679"/>
    </source>
</evidence>
<dbReference type="GO" id="GO:0005829">
    <property type="term" value="C:cytosol"/>
    <property type="evidence" value="ECO:0007669"/>
    <property type="project" value="TreeGrafter"/>
</dbReference>
<protein>
    <recommendedName>
        <fullName evidence="2">Ditrans,polycis-undecaprenyl-diphosphate synthase ((2E,6E)-farnesyl-diphosphate specific)</fullName>
        <ecNumber evidence="2">2.5.1.31</ecNumber>
    </recommendedName>
    <alternativeName>
        <fullName evidence="2">Ditrans,polycis-undecaprenylcistransferase</fullName>
    </alternativeName>
    <alternativeName>
        <fullName evidence="2">Undecaprenyl diphosphate synthase</fullName>
        <shortName evidence="2">UDS</shortName>
    </alternativeName>
    <alternativeName>
        <fullName evidence="2">Undecaprenyl pyrophosphate synthase</fullName>
        <shortName evidence="2">UPP synthase</shortName>
    </alternativeName>
</protein>
<keyword evidence="4" id="KW-1185">Reference proteome</keyword>
<dbReference type="AlphaFoldDB" id="A0A1H0BTJ7"/>